<dbReference type="PROSITE" id="PS50005">
    <property type="entry name" value="TPR"/>
    <property type="match status" value="2"/>
</dbReference>
<dbReference type="Gene3D" id="1.25.40.10">
    <property type="entry name" value="Tetratricopeptide repeat domain"/>
    <property type="match status" value="2"/>
</dbReference>
<dbReference type="EMBL" id="RHHQ01000022">
    <property type="protein sequence ID" value="RNB81649.1"/>
    <property type="molecule type" value="Genomic_DNA"/>
</dbReference>
<gene>
    <name evidence="4" type="ORF">EDM56_25375</name>
</gene>
<protein>
    <submittedName>
        <fullName evidence="4">Pilus assembly protein PilF</fullName>
    </submittedName>
</protein>
<dbReference type="Proteomes" id="UP000271031">
    <property type="component" value="Unassembled WGS sequence"/>
</dbReference>
<organism evidence="4 5">
    <name type="scientific">Brevibacillus fluminis</name>
    <dbReference type="NCBI Taxonomy" id="511487"/>
    <lineage>
        <taxon>Bacteria</taxon>
        <taxon>Bacillati</taxon>
        <taxon>Bacillota</taxon>
        <taxon>Bacilli</taxon>
        <taxon>Bacillales</taxon>
        <taxon>Paenibacillaceae</taxon>
        <taxon>Brevibacillus</taxon>
    </lineage>
</organism>
<dbReference type="InterPro" id="IPR019734">
    <property type="entry name" value="TPR_rpt"/>
</dbReference>
<evidence type="ECO:0000313" key="4">
    <source>
        <dbReference type="EMBL" id="RNB81649.1"/>
    </source>
</evidence>
<feature type="repeat" description="TPR" evidence="3">
    <location>
        <begin position="111"/>
        <end position="144"/>
    </location>
</feature>
<proteinExistence type="predicted"/>
<evidence type="ECO:0000256" key="1">
    <source>
        <dbReference type="ARBA" id="ARBA00022737"/>
    </source>
</evidence>
<reference evidence="4 5" key="1">
    <citation type="submission" date="2018-10" db="EMBL/GenBank/DDBJ databases">
        <title>Phylogenomics of Brevibacillus.</title>
        <authorList>
            <person name="Dunlap C."/>
        </authorList>
    </citation>
    <scope>NUCLEOTIDE SEQUENCE [LARGE SCALE GENOMIC DNA]</scope>
    <source>
        <strain evidence="4 5">JCM 15716</strain>
    </source>
</reference>
<dbReference type="AlphaFoldDB" id="A0A3M8D1T1"/>
<dbReference type="InterPro" id="IPR011990">
    <property type="entry name" value="TPR-like_helical_dom_sf"/>
</dbReference>
<evidence type="ECO:0000256" key="3">
    <source>
        <dbReference type="PROSITE-ProRule" id="PRU00339"/>
    </source>
</evidence>
<dbReference type="PANTHER" id="PTHR45586">
    <property type="entry name" value="TPR REPEAT-CONTAINING PROTEIN PA4667"/>
    <property type="match status" value="1"/>
</dbReference>
<accession>A0A3M8D1T1</accession>
<keyword evidence="5" id="KW-1185">Reference proteome</keyword>
<dbReference type="SUPFAM" id="SSF48452">
    <property type="entry name" value="TPR-like"/>
    <property type="match status" value="2"/>
</dbReference>
<dbReference type="InterPro" id="IPR051012">
    <property type="entry name" value="CellSynth/LPSAsmb/PSIAsmb"/>
</dbReference>
<evidence type="ECO:0000313" key="5">
    <source>
        <dbReference type="Proteomes" id="UP000271031"/>
    </source>
</evidence>
<comment type="caution">
    <text evidence="4">The sequence shown here is derived from an EMBL/GenBank/DDBJ whole genome shotgun (WGS) entry which is preliminary data.</text>
</comment>
<dbReference type="SMART" id="SM00028">
    <property type="entry name" value="TPR"/>
    <property type="match status" value="4"/>
</dbReference>
<keyword evidence="1" id="KW-0677">Repeat</keyword>
<dbReference type="Pfam" id="PF13432">
    <property type="entry name" value="TPR_16"/>
    <property type="match status" value="1"/>
</dbReference>
<dbReference type="OrthoDB" id="2080803at2"/>
<name>A0A3M8D1T1_9BACL</name>
<dbReference type="PANTHER" id="PTHR45586:SF1">
    <property type="entry name" value="LIPOPOLYSACCHARIDE ASSEMBLY PROTEIN B"/>
    <property type="match status" value="1"/>
</dbReference>
<dbReference type="RefSeq" id="WP_122920733.1">
    <property type="nucleotide sequence ID" value="NZ_RHHQ01000022.1"/>
</dbReference>
<keyword evidence="2 3" id="KW-0802">TPR repeat</keyword>
<dbReference type="Pfam" id="PF14559">
    <property type="entry name" value="TPR_19"/>
    <property type="match status" value="1"/>
</dbReference>
<sequence length="315" mass="35581">MPKKWLQVIDEAVKKIESDEIELGIQVLQKVQEHGKEIPEVMLYLADVWYQLGHLQEASDLIGNMLEHPKLNAEMRAEFSLMQAEIALDEGNFELAEDMLFPLREGGYDGVELYLLLADLYAMQDLDEVAAKHLETALSKDPDNQEIKAALSEMYIRAGQFSLAGQYLQQLDEPNAASLLFHGRTLAQLGQFEQAYEAYVQAVAFDPTAEALYGAGLMSFHIGRLEEARQHVEQLLALDEEYVTAYPLLSDIYLSAGKTEAAIEALKQYVELSGFDLDHVKRLVALLTQAGRYEEAKQYQQLFDSWNAAEEEEQV</sequence>
<feature type="repeat" description="TPR" evidence="3">
    <location>
        <begin position="176"/>
        <end position="209"/>
    </location>
</feature>
<evidence type="ECO:0000256" key="2">
    <source>
        <dbReference type="ARBA" id="ARBA00022803"/>
    </source>
</evidence>
<dbReference type="Pfam" id="PF13181">
    <property type="entry name" value="TPR_8"/>
    <property type="match status" value="1"/>
</dbReference>